<reference evidence="1 2" key="1">
    <citation type="submission" date="2019-03" db="EMBL/GenBank/DDBJ databases">
        <title>Metabolic potential of uncultured bacteria and archaea associated with petroleum seepage in deep-sea sediments.</title>
        <authorList>
            <person name="Dong X."/>
            <person name="Hubert C."/>
        </authorList>
    </citation>
    <scope>NUCLEOTIDE SEQUENCE [LARGE SCALE GENOMIC DNA]</scope>
    <source>
        <strain evidence="1">E29_bin28</strain>
    </source>
</reference>
<comment type="caution">
    <text evidence="1">The sequence shown here is derived from an EMBL/GenBank/DDBJ whole genome shotgun (WGS) entry which is preliminary data.</text>
</comment>
<organism evidence="1 2">
    <name type="scientific">Aerophobetes bacterium</name>
    <dbReference type="NCBI Taxonomy" id="2030807"/>
    <lineage>
        <taxon>Bacteria</taxon>
        <taxon>Candidatus Aerophobota</taxon>
    </lineage>
</organism>
<dbReference type="Proteomes" id="UP000316925">
    <property type="component" value="Unassembled WGS sequence"/>
</dbReference>
<gene>
    <name evidence="1" type="ORF">E3J33_02105</name>
</gene>
<name>A0A523YP86_UNCAE</name>
<dbReference type="AlphaFoldDB" id="A0A523YP86"/>
<dbReference type="SUPFAM" id="SSF88723">
    <property type="entry name" value="PIN domain-like"/>
    <property type="match status" value="1"/>
</dbReference>
<proteinExistence type="predicted"/>
<dbReference type="InterPro" id="IPR029060">
    <property type="entry name" value="PIN-like_dom_sf"/>
</dbReference>
<evidence type="ECO:0000313" key="2">
    <source>
        <dbReference type="Proteomes" id="UP000316925"/>
    </source>
</evidence>
<sequence length="155" mass="17934">MKSVYLDPSIPSACCETSQPQRRRITRQWWKVRIPHCRVIISRLTIDEIKALETKDKREAILSLISDFPPLEVSPLAEKLARRYVEEKIIPPNAFNDALHLALAVINKVDIFVSWDFAHLVKTQVERRINAYNLISGYPRIRITTPEKLMKQEGG</sequence>
<protein>
    <submittedName>
        <fullName evidence="1">Type II toxin-antitoxin system VapC family toxin</fullName>
    </submittedName>
</protein>
<evidence type="ECO:0000313" key="1">
    <source>
        <dbReference type="EMBL" id="TET93316.1"/>
    </source>
</evidence>
<dbReference type="EMBL" id="SOIJ01000122">
    <property type="protein sequence ID" value="TET93316.1"/>
    <property type="molecule type" value="Genomic_DNA"/>
</dbReference>
<accession>A0A523YP86</accession>